<dbReference type="GO" id="GO:0006261">
    <property type="term" value="P:DNA-templated DNA replication"/>
    <property type="evidence" value="ECO:0007669"/>
    <property type="project" value="TreeGrafter"/>
</dbReference>
<sequence length="320" mass="35199">MPFSEIIGQDRAISVLKRSIALDRVAHAYLFSGIEGCGKKRTALAMVQAVFCGKEDACGVCPSCRKIANGQHPDLHILEPDGAFIKIDQIRELQKELAYRPFEAPKKACIIDGAEKLNLSSGNALLKTLEEPPGNALMILITAERSAVLQTILSRCQTLDFQPLPAEMVEARLLREQFPAEAARVAASLSGGSLKRAVEVATDGVLEGRVNFLERVLALNLKDVNALFAAAEEFAADKEGLPGFLELLLSFLRDVLIYRSTPEALANSDLAHLVAREAERSPQQRIIDLIEQLVATRRMLVRNVNARLALEVFFMRLAER</sequence>
<organism evidence="9 10">
    <name type="scientific">Geomonas terrae</name>
    <dbReference type="NCBI Taxonomy" id="2562681"/>
    <lineage>
        <taxon>Bacteria</taxon>
        <taxon>Pseudomonadati</taxon>
        <taxon>Thermodesulfobacteriota</taxon>
        <taxon>Desulfuromonadia</taxon>
        <taxon>Geobacterales</taxon>
        <taxon>Geobacteraceae</taxon>
        <taxon>Geomonas</taxon>
    </lineage>
</organism>
<dbReference type="Proteomes" id="UP000306416">
    <property type="component" value="Unassembled WGS sequence"/>
</dbReference>
<dbReference type="Pfam" id="PF09115">
    <property type="entry name" value="DNApol3-delta_C"/>
    <property type="match status" value="1"/>
</dbReference>
<evidence type="ECO:0000256" key="5">
    <source>
        <dbReference type="ARBA" id="ARBA00022705"/>
    </source>
</evidence>
<evidence type="ECO:0000313" key="9">
    <source>
        <dbReference type="EMBL" id="TGU71231.1"/>
    </source>
</evidence>
<dbReference type="RefSeq" id="WP_135870666.1">
    <property type="nucleotide sequence ID" value="NZ_SRSC01000003.1"/>
</dbReference>
<keyword evidence="3 9" id="KW-0808">Transferase</keyword>
<evidence type="ECO:0000256" key="4">
    <source>
        <dbReference type="ARBA" id="ARBA00022695"/>
    </source>
</evidence>
<dbReference type="SUPFAM" id="SSF48019">
    <property type="entry name" value="post-AAA+ oligomerization domain-like"/>
    <property type="match status" value="1"/>
</dbReference>
<name>A0A4S1CCY0_9BACT</name>
<evidence type="ECO:0000313" key="10">
    <source>
        <dbReference type="Proteomes" id="UP000306416"/>
    </source>
</evidence>
<comment type="catalytic activity">
    <reaction evidence="7">
        <text>DNA(n) + a 2'-deoxyribonucleoside 5'-triphosphate = DNA(n+1) + diphosphate</text>
        <dbReference type="Rhea" id="RHEA:22508"/>
        <dbReference type="Rhea" id="RHEA-COMP:17339"/>
        <dbReference type="Rhea" id="RHEA-COMP:17340"/>
        <dbReference type="ChEBI" id="CHEBI:33019"/>
        <dbReference type="ChEBI" id="CHEBI:61560"/>
        <dbReference type="ChEBI" id="CHEBI:173112"/>
        <dbReference type="EC" id="2.7.7.7"/>
    </reaction>
</comment>
<dbReference type="Pfam" id="PF13177">
    <property type="entry name" value="DNA_pol3_delta2"/>
    <property type="match status" value="1"/>
</dbReference>
<dbReference type="InterPro" id="IPR050238">
    <property type="entry name" value="DNA_Rep/Repair_Clamp_Loader"/>
</dbReference>
<dbReference type="GO" id="GO:0009360">
    <property type="term" value="C:DNA polymerase III complex"/>
    <property type="evidence" value="ECO:0007669"/>
    <property type="project" value="InterPro"/>
</dbReference>
<evidence type="ECO:0000256" key="1">
    <source>
        <dbReference type="ARBA" id="ARBA00012417"/>
    </source>
</evidence>
<evidence type="ECO:0000256" key="6">
    <source>
        <dbReference type="ARBA" id="ARBA00022932"/>
    </source>
</evidence>
<dbReference type="PANTHER" id="PTHR11669">
    <property type="entry name" value="REPLICATION FACTOR C / DNA POLYMERASE III GAMMA-TAU SUBUNIT"/>
    <property type="match status" value="1"/>
</dbReference>
<dbReference type="EMBL" id="SRSC01000003">
    <property type="protein sequence ID" value="TGU71231.1"/>
    <property type="molecule type" value="Genomic_DNA"/>
</dbReference>
<dbReference type="PANTHER" id="PTHR11669:SF8">
    <property type="entry name" value="DNA POLYMERASE III SUBUNIT DELTA"/>
    <property type="match status" value="1"/>
</dbReference>
<dbReference type="InterPro" id="IPR015199">
    <property type="entry name" value="DNA_pol_III_delta_C"/>
</dbReference>
<dbReference type="EC" id="2.7.7.7" evidence="1"/>
<evidence type="ECO:0000259" key="8">
    <source>
        <dbReference type="Pfam" id="PF09115"/>
    </source>
</evidence>
<dbReference type="GO" id="GO:0008408">
    <property type="term" value="F:3'-5' exonuclease activity"/>
    <property type="evidence" value="ECO:0007669"/>
    <property type="project" value="InterPro"/>
</dbReference>
<dbReference type="InterPro" id="IPR004622">
    <property type="entry name" value="DNA_pol_HolB"/>
</dbReference>
<evidence type="ECO:0000256" key="2">
    <source>
        <dbReference type="ARBA" id="ARBA00014363"/>
    </source>
</evidence>
<dbReference type="Gene3D" id="1.20.272.10">
    <property type="match status" value="1"/>
</dbReference>
<dbReference type="GO" id="GO:0003677">
    <property type="term" value="F:DNA binding"/>
    <property type="evidence" value="ECO:0007669"/>
    <property type="project" value="InterPro"/>
</dbReference>
<gene>
    <name evidence="9" type="primary">holB</name>
    <name evidence="9" type="ORF">E4633_12860</name>
</gene>
<reference evidence="9 10" key="1">
    <citation type="submission" date="2019-04" db="EMBL/GenBank/DDBJ databases">
        <title>Geobacter oryzae sp. nov., ferric-reducing bacteria isolated from paddy soil.</title>
        <authorList>
            <person name="Xu Z."/>
            <person name="Masuda Y."/>
            <person name="Itoh H."/>
            <person name="Senoo K."/>
        </authorList>
    </citation>
    <scope>NUCLEOTIDE SEQUENCE [LARGE SCALE GENOMIC DNA]</scope>
    <source>
        <strain evidence="9 10">Red111</strain>
    </source>
</reference>
<evidence type="ECO:0000256" key="7">
    <source>
        <dbReference type="ARBA" id="ARBA00049244"/>
    </source>
</evidence>
<dbReference type="Gene3D" id="3.40.50.300">
    <property type="entry name" value="P-loop containing nucleotide triphosphate hydrolases"/>
    <property type="match status" value="1"/>
</dbReference>
<keyword evidence="4 9" id="KW-0548">Nucleotidyltransferase</keyword>
<dbReference type="AlphaFoldDB" id="A0A4S1CCY0"/>
<comment type="caution">
    <text evidence="9">The sequence shown here is derived from an EMBL/GenBank/DDBJ whole genome shotgun (WGS) entry which is preliminary data.</text>
</comment>
<dbReference type="GO" id="GO:0003887">
    <property type="term" value="F:DNA-directed DNA polymerase activity"/>
    <property type="evidence" value="ECO:0007669"/>
    <property type="project" value="UniProtKB-KW"/>
</dbReference>
<dbReference type="InterPro" id="IPR027417">
    <property type="entry name" value="P-loop_NTPase"/>
</dbReference>
<keyword evidence="6" id="KW-0239">DNA-directed DNA polymerase</keyword>
<dbReference type="NCBIfam" id="TIGR00678">
    <property type="entry name" value="holB"/>
    <property type="match status" value="1"/>
</dbReference>
<keyword evidence="10" id="KW-1185">Reference proteome</keyword>
<feature type="domain" description="DNA polymerase III delta subunit C-terminal" evidence="8">
    <location>
        <begin position="207"/>
        <end position="317"/>
    </location>
</feature>
<dbReference type="FunFam" id="3.40.50.300:FF:001255">
    <property type="entry name" value="DNA polymerase III subunit delta"/>
    <property type="match status" value="1"/>
</dbReference>
<proteinExistence type="predicted"/>
<accession>A0A4S1CCY0</accession>
<keyword evidence="5" id="KW-0235">DNA replication</keyword>
<evidence type="ECO:0000256" key="3">
    <source>
        <dbReference type="ARBA" id="ARBA00022679"/>
    </source>
</evidence>
<dbReference type="SUPFAM" id="SSF52540">
    <property type="entry name" value="P-loop containing nucleoside triphosphate hydrolases"/>
    <property type="match status" value="1"/>
</dbReference>
<dbReference type="InterPro" id="IPR008921">
    <property type="entry name" value="DNA_pol3_clamp-load_cplx_C"/>
</dbReference>
<protein>
    <recommendedName>
        <fullName evidence="2">DNA polymerase III subunit delta'</fullName>
        <ecNumber evidence="1">2.7.7.7</ecNumber>
    </recommendedName>
</protein>